<dbReference type="GO" id="GO:0008854">
    <property type="term" value="F:exodeoxyribonuclease V activity"/>
    <property type="evidence" value="ECO:0007669"/>
    <property type="project" value="UniProtKB-EC"/>
</dbReference>
<name>A0A645FE19_9ZZZZ</name>
<dbReference type="EMBL" id="VSSQ01059030">
    <property type="protein sequence ID" value="MPN12645.1"/>
    <property type="molecule type" value="Genomic_DNA"/>
</dbReference>
<evidence type="ECO:0000313" key="2">
    <source>
        <dbReference type="EMBL" id="MPN12645.1"/>
    </source>
</evidence>
<keyword evidence="2" id="KW-0378">Hydrolase</keyword>
<gene>
    <name evidence="2" type="primary">recB_16</name>
    <name evidence="2" type="ORF">SDC9_159964</name>
</gene>
<protein>
    <submittedName>
        <fullName evidence="2">RecBCD enzyme subunit RecB</fullName>
        <ecNumber evidence="2">3.1.11.5</ecNumber>
    </submittedName>
</protein>
<evidence type="ECO:0000259" key="1">
    <source>
        <dbReference type="Pfam" id="PF12705"/>
    </source>
</evidence>
<dbReference type="Gene3D" id="3.90.320.10">
    <property type="match status" value="1"/>
</dbReference>
<dbReference type="CDD" id="cd22352">
    <property type="entry name" value="RecB_C-like"/>
    <property type="match status" value="1"/>
</dbReference>
<dbReference type="AlphaFoldDB" id="A0A645FE19"/>
<comment type="caution">
    <text evidence="2">The sequence shown here is derived from an EMBL/GenBank/DDBJ whole genome shotgun (WGS) entry which is preliminary data.</text>
</comment>
<feature type="domain" description="PD-(D/E)XK endonuclease-like" evidence="1">
    <location>
        <begin position="8"/>
        <end position="182"/>
    </location>
</feature>
<dbReference type="InterPro" id="IPR011335">
    <property type="entry name" value="Restrct_endonuc-II-like"/>
</dbReference>
<proteinExistence type="predicted"/>
<dbReference type="InterPro" id="IPR011604">
    <property type="entry name" value="PDDEXK-like_dom_sf"/>
</dbReference>
<reference evidence="2" key="1">
    <citation type="submission" date="2019-08" db="EMBL/GenBank/DDBJ databases">
        <authorList>
            <person name="Kucharzyk K."/>
            <person name="Murdoch R.W."/>
            <person name="Higgins S."/>
            <person name="Loffler F."/>
        </authorList>
    </citation>
    <scope>NUCLEOTIDE SEQUENCE</scope>
</reference>
<dbReference type="InterPro" id="IPR038726">
    <property type="entry name" value="PDDEXK_AddAB-type"/>
</dbReference>
<dbReference type="EC" id="3.1.11.5" evidence="2"/>
<dbReference type="Pfam" id="PF12705">
    <property type="entry name" value="PDDEXK_1"/>
    <property type="match status" value="1"/>
</dbReference>
<dbReference type="SUPFAM" id="SSF52980">
    <property type="entry name" value="Restriction endonuclease-like"/>
    <property type="match status" value="1"/>
</dbReference>
<organism evidence="2">
    <name type="scientific">bioreactor metagenome</name>
    <dbReference type="NCBI Taxonomy" id="1076179"/>
    <lineage>
        <taxon>unclassified sequences</taxon>
        <taxon>metagenomes</taxon>
        <taxon>ecological metagenomes</taxon>
    </lineage>
</organism>
<accession>A0A645FE19</accession>
<sequence length="245" mass="26640">MAIPGGAAIGNAWHKILEDCTLSDLPAASLCAEILRRFGFTDPATQGATAAMLKSLAATVLPCGAAIGRIAPERCLRELEFMFAVPHGFGLEAVCAAVEPYWRKQFGNTMTPEAGFTLRGGFFNGFIDMVFEHEQRYYIIDWKSNRLGGDPAAFAPGRLGAAMVEHAYPMQYLIYLAALVKYLRLRLGGRFGAAEYERYIGEVYYIFLRGVALDEPGFGIFAARPDYGTVAALEKALNGGCDVDA</sequence>